<feature type="transmembrane region" description="Helical" evidence="1">
    <location>
        <begin position="50"/>
        <end position="68"/>
    </location>
</feature>
<sequence length="73" mass="7863">MISPANQWPLPGQVDPNLMPCAFCRRRLRIAGKPVFSTCSCKAFGPPVTVVALVAGALAALGGGIWWLSRRKR</sequence>
<evidence type="ECO:0008006" key="4">
    <source>
        <dbReference type="Google" id="ProtNLM"/>
    </source>
</evidence>
<accession>A0ABT9A7J1</accession>
<proteinExistence type="predicted"/>
<dbReference type="EMBL" id="JAUQSX010000001">
    <property type="protein sequence ID" value="MDO7844732.1"/>
    <property type="molecule type" value="Genomic_DNA"/>
</dbReference>
<reference evidence="2" key="1">
    <citation type="submission" date="2023-07" db="EMBL/GenBank/DDBJ databases">
        <authorList>
            <person name="Kim M.K."/>
        </authorList>
    </citation>
    <scope>NUCLEOTIDE SEQUENCE</scope>
    <source>
        <strain evidence="2">M29</strain>
    </source>
</reference>
<keyword evidence="1" id="KW-0812">Transmembrane</keyword>
<name>A0ABT9A7J1_9BACT</name>
<organism evidence="2 3">
    <name type="scientific">Hymenobacter mellowenesis</name>
    <dbReference type="NCBI Taxonomy" id="3063995"/>
    <lineage>
        <taxon>Bacteria</taxon>
        <taxon>Pseudomonadati</taxon>
        <taxon>Bacteroidota</taxon>
        <taxon>Cytophagia</taxon>
        <taxon>Cytophagales</taxon>
        <taxon>Hymenobacteraceae</taxon>
        <taxon>Hymenobacter</taxon>
    </lineage>
</organism>
<comment type="caution">
    <text evidence="2">The sequence shown here is derived from an EMBL/GenBank/DDBJ whole genome shotgun (WGS) entry which is preliminary data.</text>
</comment>
<protein>
    <recommendedName>
        <fullName evidence="4">LPXTG cell wall anchor domain-containing protein</fullName>
    </recommendedName>
</protein>
<keyword evidence="1" id="KW-0472">Membrane</keyword>
<dbReference type="RefSeq" id="WP_305009386.1">
    <property type="nucleotide sequence ID" value="NZ_JAUQSX010000001.1"/>
</dbReference>
<keyword evidence="1" id="KW-1133">Transmembrane helix</keyword>
<evidence type="ECO:0000256" key="1">
    <source>
        <dbReference type="SAM" id="Phobius"/>
    </source>
</evidence>
<evidence type="ECO:0000313" key="3">
    <source>
        <dbReference type="Proteomes" id="UP001167796"/>
    </source>
</evidence>
<keyword evidence="3" id="KW-1185">Reference proteome</keyword>
<evidence type="ECO:0000313" key="2">
    <source>
        <dbReference type="EMBL" id="MDO7844732.1"/>
    </source>
</evidence>
<dbReference type="Proteomes" id="UP001167796">
    <property type="component" value="Unassembled WGS sequence"/>
</dbReference>
<gene>
    <name evidence="2" type="ORF">Q5H92_00065</name>
</gene>